<evidence type="ECO:0000313" key="3">
    <source>
        <dbReference type="Proteomes" id="UP000294513"/>
    </source>
</evidence>
<protein>
    <submittedName>
        <fullName evidence="2">Uncharacterized protein</fullName>
    </submittedName>
</protein>
<dbReference type="Proteomes" id="UP000294513">
    <property type="component" value="Unassembled WGS sequence"/>
</dbReference>
<keyword evidence="1" id="KW-0472">Membrane</keyword>
<dbReference type="EMBL" id="SMKU01000063">
    <property type="protein sequence ID" value="TDD88715.1"/>
    <property type="molecule type" value="Genomic_DNA"/>
</dbReference>
<evidence type="ECO:0000256" key="1">
    <source>
        <dbReference type="SAM" id="Phobius"/>
    </source>
</evidence>
<dbReference type="RefSeq" id="WP_131893479.1">
    <property type="nucleotide sequence ID" value="NZ_SMKU01000063.1"/>
</dbReference>
<accession>A0A4R5BRS5</accession>
<organism evidence="2 3">
    <name type="scientific">Actinomadura rubrisoli</name>
    <dbReference type="NCBI Taxonomy" id="2530368"/>
    <lineage>
        <taxon>Bacteria</taxon>
        <taxon>Bacillati</taxon>
        <taxon>Actinomycetota</taxon>
        <taxon>Actinomycetes</taxon>
        <taxon>Streptosporangiales</taxon>
        <taxon>Thermomonosporaceae</taxon>
        <taxon>Actinomadura</taxon>
    </lineage>
</organism>
<comment type="caution">
    <text evidence="2">The sequence shown here is derived from an EMBL/GenBank/DDBJ whole genome shotgun (WGS) entry which is preliminary data.</text>
</comment>
<gene>
    <name evidence="2" type="ORF">E1298_14890</name>
</gene>
<keyword evidence="1" id="KW-0812">Transmembrane</keyword>
<evidence type="ECO:0000313" key="2">
    <source>
        <dbReference type="EMBL" id="TDD88715.1"/>
    </source>
</evidence>
<proteinExistence type="predicted"/>
<keyword evidence="1" id="KW-1133">Transmembrane helix</keyword>
<keyword evidence="3" id="KW-1185">Reference proteome</keyword>
<sequence>MDQDEIVSRGPEGRGPSRDVAGVLMLVNGVVAAIGGAYVTTGSLAVTVLAGAAALVLAVLVVRKR</sequence>
<feature type="transmembrane region" description="Helical" evidence="1">
    <location>
        <begin position="20"/>
        <end position="38"/>
    </location>
</feature>
<name>A0A4R5BRS5_9ACTN</name>
<feature type="transmembrane region" description="Helical" evidence="1">
    <location>
        <begin position="44"/>
        <end position="62"/>
    </location>
</feature>
<reference evidence="2 3" key="1">
    <citation type="submission" date="2019-03" db="EMBL/GenBank/DDBJ databases">
        <title>Draft genome sequences of novel Actinobacteria.</title>
        <authorList>
            <person name="Sahin N."/>
            <person name="Ay H."/>
            <person name="Saygin H."/>
        </authorList>
    </citation>
    <scope>NUCLEOTIDE SEQUENCE [LARGE SCALE GENOMIC DNA]</scope>
    <source>
        <strain evidence="2 3">H3C3</strain>
    </source>
</reference>
<dbReference type="AlphaFoldDB" id="A0A4R5BRS5"/>